<feature type="chain" id="PRO_5046384925" evidence="2">
    <location>
        <begin position="22"/>
        <end position="77"/>
    </location>
</feature>
<keyword evidence="2" id="KW-0732">Signal</keyword>
<comment type="caution">
    <text evidence="3">The sequence shown here is derived from an EMBL/GenBank/DDBJ whole genome shotgun (WGS) entry which is preliminary data.</text>
</comment>
<feature type="signal peptide" evidence="2">
    <location>
        <begin position="1"/>
        <end position="21"/>
    </location>
</feature>
<feature type="region of interest" description="Disordered" evidence="1">
    <location>
        <begin position="50"/>
        <end position="77"/>
    </location>
</feature>
<name>A0ABS1ZKP0_9PSED</name>
<gene>
    <name evidence="3" type="ORF">GYN02_17770</name>
</gene>
<organism evidence="3 4">
    <name type="scientific">Pseudomonas weihenstephanensis</name>
    <dbReference type="NCBI Taxonomy" id="1608994"/>
    <lineage>
        <taxon>Bacteria</taxon>
        <taxon>Pseudomonadati</taxon>
        <taxon>Pseudomonadota</taxon>
        <taxon>Gammaproteobacteria</taxon>
        <taxon>Pseudomonadales</taxon>
        <taxon>Pseudomonadaceae</taxon>
        <taxon>Pseudomonas</taxon>
    </lineage>
</organism>
<feature type="compositionally biased region" description="Basic and acidic residues" evidence="1">
    <location>
        <begin position="50"/>
        <end position="63"/>
    </location>
</feature>
<dbReference type="RefSeq" id="WP_203303500.1">
    <property type="nucleotide sequence ID" value="NZ_JAAEBW010000011.1"/>
</dbReference>
<dbReference type="Proteomes" id="UP000809529">
    <property type="component" value="Unassembled WGS sequence"/>
</dbReference>
<evidence type="ECO:0000313" key="3">
    <source>
        <dbReference type="EMBL" id="MBM1197015.1"/>
    </source>
</evidence>
<keyword evidence="4" id="KW-1185">Reference proteome</keyword>
<evidence type="ECO:0000256" key="2">
    <source>
        <dbReference type="SAM" id="SignalP"/>
    </source>
</evidence>
<proteinExistence type="predicted"/>
<sequence length="77" mass="8659">MKTSFKLVALLMFTLPLFAHASDGAEALQRFNERNRAIFAQQANAIEARKQKELQRAEREKESVAASAVQKDQKPAN</sequence>
<evidence type="ECO:0000313" key="4">
    <source>
        <dbReference type="Proteomes" id="UP000809529"/>
    </source>
</evidence>
<accession>A0ABS1ZKP0</accession>
<evidence type="ECO:0000256" key="1">
    <source>
        <dbReference type="SAM" id="MobiDB-lite"/>
    </source>
</evidence>
<protein>
    <submittedName>
        <fullName evidence="3">Uncharacterized protein</fullName>
    </submittedName>
</protein>
<reference evidence="3 4" key="1">
    <citation type="submission" date="2020-01" db="EMBL/GenBank/DDBJ databases">
        <title>Comparative genomics of meat spoilage bacteria.</title>
        <authorList>
            <person name="Hilgarth M."/>
            <person name="Vogel R.F."/>
        </authorList>
    </citation>
    <scope>NUCLEOTIDE SEQUENCE [LARGE SCALE GENOMIC DNA]</scope>
    <source>
        <strain evidence="3 4">TMW2.2077</strain>
    </source>
</reference>
<dbReference type="EMBL" id="JAAEBW010000011">
    <property type="protein sequence ID" value="MBM1197015.1"/>
    <property type="molecule type" value="Genomic_DNA"/>
</dbReference>